<sequence length="220" mass="23203">MTVGQQGRGPAIWARPQRGARGPSPEYRLADIAAAAIRLAAAGGLTAVSMRAVAGELNTTASTLYRYVTSRDELLDLMVDTAMAGFAHTRGSDEDWLGELVRIAEATRSLYVAQPWLLDAVPTSSVPGPHTLLWFEHCLQAMAALDRTTLRKMEAVGVLNGVIMLFARSAAAPTAVDFGAVDPARHPLLAAVLTGSAPGSPTADLFERTIRALLGGLLAD</sequence>
<dbReference type="Pfam" id="PF00440">
    <property type="entry name" value="TetR_N"/>
    <property type="match status" value="1"/>
</dbReference>
<dbReference type="GO" id="GO:0003700">
    <property type="term" value="F:DNA-binding transcription factor activity"/>
    <property type="evidence" value="ECO:0007669"/>
    <property type="project" value="TreeGrafter"/>
</dbReference>
<evidence type="ECO:0000256" key="1">
    <source>
        <dbReference type="ARBA" id="ARBA00023015"/>
    </source>
</evidence>
<evidence type="ECO:0000313" key="7">
    <source>
        <dbReference type="EMBL" id="GIG00581.1"/>
    </source>
</evidence>
<keyword evidence="3" id="KW-0804">Transcription</keyword>
<comment type="caution">
    <text evidence="7">The sequence shown here is derived from an EMBL/GenBank/DDBJ whole genome shotgun (WGS) entry which is preliminary data.</text>
</comment>
<dbReference type="Proteomes" id="UP000659904">
    <property type="component" value="Unassembled WGS sequence"/>
</dbReference>
<reference evidence="7 8" key="1">
    <citation type="submission" date="2021-01" db="EMBL/GenBank/DDBJ databases">
        <title>Whole genome shotgun sequence of Catellatospora citrea NBRC 14495.</title>
        <authorList>
            <person name="Komaki H."/>
            <person name="Tamura T."/>
        </authorList>
    </citation>
    <scope>NUCLEOTIDE SEQUENCE [LARGE SCALE GENOMIC DNA]</scope>
    <source>
        <strain evidence="7 8">NBRC 14495</strain>
    </source>
</reference>
<dbReference type="EMBL" id="BONH01000029">
    <property type="protein sequence ID" value="GIG00581.1"/>
    <property type="molecule type" value="Genomic_DNA"/>
</dbReference>
<dbReference type="PANTHER" id="PTHR30055">
    <property type="entry name" value="HTH-TYPE TRANSCRIPTIONAL REGULATOR RUTR"/>
    <property type="match status" value="1"/>
</dbReference>
<feature type="region of interest" description="Disordered" evidence="5">
    <location>
        <begin position="1"/>
        <end position="23"/>
    </location>
</feature>
<name>A0A8J3P3Z8_9ACTN</name>
<dbReference type="PANTHER" id="PTHR30055:SF151">
    <property type="entry name" value="TRANSCRIPTIONAL REGULATORY PROTEIN"/>
    <property type="match status" value="1"/>
</dbReference>
<dbReference type="SUPFAM" id="SSF46689">
    <property type="entry name" value="Homeodomain-like"/>
    <property type="match status" value="1"/>
</dbReference>
<keyword evidence="8" id="KW-1185">Reference proteome</keyword>
<dbReference type="Gene3D" id="1.10.10.60">
    <property type="entry name" value="Homeodomain-like"/>
    <property type="match status" value="1"/>
</dbReference>
<evidence type="ECO:0000259" key="6">
    <source>
        <dbReference type="PROSITE" id="PS50977"/>
    </source>
</evidence>
<dbReference type="PROSITE" id="PS50977">
    <property type="entry name" value="HTH_TETR_2"/>
    <property type="match status" value="1"/>
</dbReference>
<evidence type="ECO:0000256" key="2">
    <source>
        <dbReference type="ARBA" id="ARBA00023125"/>
    </source>
</evidence>
<dbReference type="Gene3D" id="1.10.357.10">
    <property type="entry name" value="Tetracycline Repressor, domain 2"/>
    <property type="match status" value="1"/>
</dbReference>
<feature type="domain" description="HTH tetR-type" evidence="6">
    <location>
        <begin position="26"/>
        <end position="86"/>
    </location>
</feature>
<keyword evidence="1" id="KW-0805">Transcription regulation</keyword>
<protein>
    <submittedName>
        <fullName evidence="7">TetR family transcriptional regulator</fullName>
    </submittedName>
</protein>
<dbReference type="InterPro" id="IPR009057">
    <property type="entry name" value="Homeodomain-like_sf"/>
</dbReference>
<dbReference type="SUPFAM" id="SSF48498">
    <property type="entry name" value="Tetracyclin repressor-like, C-terminal domain"/>
    <property type="match status" value="1"/>
</dbReference>
<evidence type="ECO:0000256" key="4">
    <source>
        <dbReference type="PROSITE-ProRule" id="PRU00335"/>
    </source>
</evidence>
<dbReference type="InterPro" id="IPR050109">
    <property type="entry name" value="HTH-type_TetR-like_transc_reg"/>
</dbReference>
<gene>
    <name evidence="7" type="ORF">Cci01nite_56740</name>
</gene>
<dbReference type="RefSeq" id="WP_120315389.1">
    <property type="nucleotide sequence ID" value="NZ_BONH01000029.1"/>
</dbReference>
<feature type="DNA-binding region" description="H-T-H motif" evidence="4">
    <location>
        <begin position="49"/>
        <end position="68"/>
    </location>
</feature>
<proteinExistence type="predicted"/>
<dbReference type="GO" id="GO:0000976">
    <property type="term" value="F:transcription cis-regulatory region binding"/>
    <property type="evidence" value="ECO:0007669"/>
    <property type="project" value="TreeGrafter"/>
</dbReference>
<evidence type="ECO:0000313" key="8">
    <source>
        <dbReference type="Proteomes" id="UP000659904"/>
    </source>
</evidence>
<dbReference type="InterPro" id="IPR001647">
    <property type="entry name" value="HTH_TetR"/>
</dbReference>
<evidence type="ECO:0000256" key="3">
    <source>
        <dbReference type="ARBA" id="ARBA00023163"/>
    </source>
</evidence>
<dbReference type="InterPro" id="IPR036271">
    <property type="entry name" value="Tet_transcr_reg_TetR-rel_C_sf"/>
</dbReference>
<dbReference type="AlphaFoldDB" id="A0A8J3P3Z8"/>
<accession>A0A8J3P3Z8</accession>
<evidence type="ECO:0000256" key="5">
    <source>
        <dbReference type="SAM" id="MobiDB-lite"/>
    </source>
</evidence>
<organism evidence="7 8">
    <name type="scientific">Catellatospora citrea</name>
    <dbReference type="NCBI Taxonomy" id="53366"/>
    <lineage>
        <taxon>Bacteria</taxon>
        <taxon>Bacillati</taxon>
        <taxon>Actinomycetota</taxon>
        <taxon>Actinomycetes</taxon>
        <taxon>Micromonosporales</taxon>
        <taxon>Micromonosporaceae</taxon>
        <taxon>Catellatospora</taxon>
    </lineage>
</organism>
<keyword evidence="2 4" id="KW-0238">DNA-binding</keyword>